<gene>
    <name evidence="5" type="ORF">HUN01_34655</name>
</gene>
<comment type="similarity">
    <text evidence="2">Belongs to the bacterial solute-binding protein SsuA/TauA family.</text>
</comment>
<dbReference type="RefSeq" id="WP_181929960.1">
    <property type="nucleotide sequence ID" value="NZ_CP054698.1"/>
</dbReference>
<evidence type="ECO:0000256" key="2">
    <source>
        <dbReference type="ARBA" id="ARBA00010742"/>
    </source>
</evidence>
<evidence type="ECO:0000313" key="5">
    <source>
        <dbReference type="EMBL" id="QMS92487.1"/>
    </source>
</evidence>
<dbReference type="Gene3D" id="3.40.190.10">
    <property type="entry name" value="Periplasmic binding protein-like II"/>
    <property type="match status" value="2"/>
</dbReference>
<evidence type="ECO:0000313" key="6">
    <source>
        <dbReference type="Proteomes" id="UP000514713"/>
    </source>
</evidence>
<proteinExistence type="inferred from homology"/>
<protein>
    <submittedName>
        <fullName evidence="5">ABC transporter substrate-binding protein</fullName>
    </submittedName>
</protein>
<dbReference type="Proteomes" id="UP000514713">
    <property type="component" value="Chromosome"/>
</dbReference>
<dbReference type="KEGG" id="ned:HUN01_34655"/>
<name>A0A7D7LLN7_9NOSO</name>
<accession>A0A7D7LLN7</accession>
<dbReference type="PANTHER" id="PTHR30024:SF47">
    <property type="entry name" value="TAURINE-BINDING PERIPLASMIC PROTEIN"/>
    <property type="match status" value="1"/>
</dbReference>
<feature type="domain" description="SsuA/THI5-like" evidence="4">
    <location>
        <begin position="21"/>
        <end position="50"/>
    </location>
</feature>
<keyword evidence="3" id="KW-0732">Signal</keyword>
<dbReference type="PANTHER" id="PTHR30024">
    <property type="entry name" value="ALIPHATIC SULFONATES-BINDING PROTEIN-RELATED"/>
    <property type="match status" value="1"/>
</dbReference>
<dbReference type="InterPro" id="IPR015168">
    <property type="entry name" value="SsuA/THI5"/>
</dbReference>
<sequence length="313" mass="35353">MSNSVTLKKIKNEISGTVFSLPYYVARDQGYFADEGIDIEFVKRNSSDRAPDIKLIEDHHQVNSFGGKSLFEQGETTLYRACEWGQVRRTYDSSRGGQVVAKRAAIASQAIIVRPDSPYNIPQDLANVPVGVNFHHGSHYIAIQTLEGFLPKEEIKVVHIDGGGQGKRFNRFVALRDGLVDAVAVMEPWITVAEKLGYKIIAEAHYVGLEIGSPDLDAETFEAINRAIRRAVKDLQKDPFQYVKYLIDDVAEDIVQLEPSDFRRNRLRYADPAPYPEADFRRTYNWMVNWGLIEPDATFEQIVNNRVASLSIS</sequence>
<dbReference type="GO" id="GO:0042597">
    <property type="term" value="C:periplasmic space"/>
    <property type="evidence" value="ECO:0007669"/>
    <property type="project" value="UniProtKB-SubCell"/>
</dbReference>
<evidence type="ECO:0000256" key="1">
    <source>
        <dbReference type="ARBA" id="ARBA00004418"/>
    </source>
</evidence>
<comment type="subcellular location">
    <subcellularLocation>
        <location evidence="1">Periplasm</location>
    </subcellularLocation>
</comment>
<evidence type="ECO:0000256" key="3">
    <source>
        <dbReference type="ARBA" id="ARBA00022729"/>
    </source>
</evidence>
<reference evidence="6" key="1">
    <citation type="submission" date="2020-06" db="EMBL/GenBank/DDBJ databases">
        <title>Nostoc edaphicum CCNP1411 genome.</title>
        <authorList>
            <person name="Fidor A."/>
            <person name="Grabski M."/>
            <person name="Gawor J."/>
            <person name="Gromadka R."/>
            <person name="Wegrzyn G."/>
            <person name="Mazur-Marzec H."/>
        </authorList>
    </citation>
    <scope>NUCLEOTIDE SEQUENCE [LARGE SCALE GENOMIC DNA]</scope>
    <source>
        <strain evidence="6">CCNP1411</strain>
    </source>
</reference>
<dbReference type="AlphaFoldDB" id="A0A7D7LLN7"/>
<dbReference type="EMBL" id="CP054698">
    <property type="protein sequence ID" value="QMS92487.1"/>
    <property type="molecule type" value="Genomic_DNA"/>
</dbReference>
<keyword evidence="6" id="KW-1185">Reference proteome</keyword>
<dbReference type="SUPFAM" id="SSF53850">
    <property type="entry name" value="Periplasmic binding protein-like II"/>
    <property type="match status" value="1"/>
</dbReference>
<evidence type="ECO:0000259" key="4">
    <source>
        <dbReference type="Pfam" id="PF09084"/>
    </source>
</evidence>
<dbReference type="Pfam" id="PF09084">
    <property type="entry name" value="NMT1"/>
    <property type="match status" value="1"/>
</dbReference>
<organism evidence="5 6">
    <name type="scientific">Nostoc edaphicum CCNP1411</name>
    <dbReference type="NCBI Taxonomy" id="1472755"/>
    <lineage>
        <taxon>Bacteria</taxon>
        <taxon>Bacillati</taxon>
        <taxon>Cyanobacteriota</taxon>
        <taxon>Cyanophyceae</taxon>
        <taxon>Nostocales</taxon>
        <taxon>Nostocaceae</taxon>
        <taxon>Nostoc</taxon>
    </lineage>
</organism>